<organism evidence="2 3">
    <name type="scientific">Phytophthora fragariae</name>
    <dbReference type="NCBI Taxonomy" id="53985"/>
    <lineage>
        <taxon>Eukaryota</taxon>
        <taxon>Sar</taxon>
        <taxon>Stramenopiles</taxon>
        <taxon>Oomycota</taxon>
        <taxon>Peronosporomycetes</taxon>
        <taxon>Peronosporales</taxon>
        <taxon>Peronosporaceae</taxon>
        <taxon>Phytophthora</taxon>
    </lineage>
</organism>
<evidence type="ECO:0000313" key="3">
    <source>
        <dbReference type="Proteomes" id="UP000440367"/>
    </source>
</evidence>
<protein>
    <submittedName>
        <fullName evidence="2">Uncharacterized protein</fullName>
    </submittedName>
</protein>
<evidence type="ECO:0000256" key="1">
    <source>
        <dbReference type="SAM" id="MobiDB-lite"/>
    </source>
</evidence>
<proteinExistence type="predicted"/>
<feature type="compositionally biased region" description="Acidic residues" evidence="1">
    <location>
        <begin position="237"/>
        <end position="253"/>
    </location>
</feature>
<evidence type="ECO:0000313" key="2">
    <source>
        <dbReference type="EMBL" id="KAE9229030.1"/>
    </source>
</evidence>
<sequence>MLRGVTKLSVLGQVVTLLHHVIYQRMPCARCYAPYHTTGFCKAKPVQLLRTKAKFQRTYKGPVPGYKVGTATQYLHTDDDSLTTFLATLHSELLGIAETQQDDAEPTTAAKLVKAEAETGPRPAPQRTTAADAVEGSLPGATRALPTDPTEDGFTVVSRRQERPSNRNSTETPSTDAGPAEARQAGRKAPAGQAPDAANGNSGREQPPIAAASSKASAAASNKKMTRGRRFAVLAEPEAEDQTVMDDKDEEEAPYAYPPQVADLLRTEMGEMVPDSAGS</sequence>
<dbReference type="AlphaFoldDB" id="A0A6A3Z2R9"/>
<accession>A0A6A3Z2R9</accession>
<feature type="region of interest" description="Disordered" evidence="1">
    <location>
        <begin position="115"/>
        <end position="259"/>
    </location>
</feature>
<gene>
    <name evidence="2" type="ORF">PF002_g13414</name>
</gene>
<feature type="compositionally biased region" description="Low complexity" evidence="1">
    <location>
        <begin position="210"/>
        <end position="223"/>
    </location>
</feature>
<dbReference type="Proteomes" id="UP000440367">
    <property type="component" value="Unassembled WGS sequence"/>
</dbReference>
<name>A0A6A3Z2R9_9STRA</name>
<comment type="caution">
    <text evidence="2">The sequence shown here is derived from an EMBL/GenBank/DDBJ whole genome shotgun (WGS) entry which is preliminary data.</text>
</comment>
<reference evidence="2 3" key="1">
    <citation type="submission" date="2018-08" db="EMBL/GenBank/DDBJ databases">
        <title>Genomic investigation of the strawberry pathogen Phytophthora fragariae indicates pathogenicity is determined by transcriptional variation in three key races.</title>
        <authorList>
            <person name="Adams T.M."/>
            <person name="Armitage A.D."/>
            <person name="Sobczyk M.K."/>
            <person name="Bates H.J."/>
            <person name="Dunwell J.M."/>
            <person name="Nellist C.F."/>
            <person name="Harrison R.J."/>
        </authorList>
    </citation>
    <scope>NUCLEOTIDE SEQUENCE [LARGE SCALE GENOMIC DNA]</scope>
    <source>
        <strain evidence="2 3">BC-1</strain>
    </source>
</reference>
<feature type="compositionally biased region" description="Polar residues" evidence="1">
    <location>
        <begin position="166"/>
        <end position="175"/>
    </location>
</feature>
<dbReference type="EMBL" id="QXGD01000677">
    <property type="protein sequence ID" value="KAE9229030.1"/>
    <property type="molecule type" value="Genomic_DNA"/>
</dbReference>